<dbReference type="AlphaFoldDB" id="A0AAP0RIJ3"/>
<organism evidence="2 3">
    <name type="scientific">Liquidambar formosana</name>
    <name type="common">Formosan gum</name>
    <dbReference type="NCBI Taxonomy" id="63359"/>
    <lineage>
        <taxon>Eukaryota</taxon>
        <taxon>Viridiplantae</taxon>
        <taxon>Streptophyta</taxon>
        <taxon>Embryophyta</taxon>
        <taxon>Tracheophyta</taxon>
        <taxon>Spermatophyta</taxon>
        <taxon>Magnoliopsida</taxon>
        <taxon>eudicotyledons</taxon>
        <taxon>Gunneridae</taxon>
        <taxon>Pentapetalae</taxon>
        <taxon>Saxifragales</taxon>
        <taxon>Altingiaceae</taxon>
        <taxon>Liquidambar</taxon>
    </lineage>
</organism>
<keyword evidence="3" id="KW-1185">Reference proteome</keyword>
<dbReference type="InterPro" id="IPR036974">
    <property type="entry name" value="PUA_sf"/>
</dbReference>
<dbReference type="InterPro" id="IPR005155">
    <property type="entry name" value="UPF0113_PUA"/>
</dbReference>
<sequence>MSDVPLGFGVAAKSTQECDKMDPNGIVVLHQGDIGEYLRMEDKLLIVVLHKLSQTGTYNLSTVIFKLESRSHLSSYDYDIQESLSHLPSQHCDIRKSNENLNFFT</sequence>
<comment type="caution">
    <text evidence="2">The sequence shown here is derived from an EMBL/GenBank/DDBJ whole genome shotgun (WGS) entry which is preliminary data.</text>
</comment>
<dbReference type="SUPFAM" id="SSF88697">
    <property type="entry name" value="PUA domain-like"/>
    <property type="match status" value="1"/>
</dbReference>
<dbReference type="CDD" id="cd21151">
    <property type="entry name" value="PUA_Nip7-like"/>
    <property type="match status" value="1"/>
</dbReference>
<dbReference type="EMBL" id="JBBPBK010000010">
    <property type="protein sequence ID" value="KAK9277738.1"/>
    <property type="molecule type" value="Genomic_DNA"/>
</dbReference>
<dbReference type="Pfam" id="PF03657">
    <property type="entry name" value="UPF0113"/>
    <property type="match status" value="1"/>
</dbReference>
<proteinExistence type="predicted"/>
<evidence type="ECO:0000259" key="1">
    <source>
        <dbReference type="Pfam" id="PF03657"/>
    </source>
</evidence>
<evidence type="ECO:0000313" key="2">
    <source>
        <dbReference type="EMBL" id="KAK9277738.1"/>
    </source>
</evidence>
<dbReference type="InterPro" id="IPR015947">
    <property type="entry name" value="PUA-like_sf"/>
</dbReference>
<dbReference type="Proteomes" id="UP001415857">
    <property type="component" value="Unassembled WGS sequence"/>
</dbReference>
<dbReference type="Gene3D" id="2.30.130.10">
    <property type="entry name" value="PUA domain"/>
    <property type="match status" value="1"/>
</dbReference>
<feature type="domain" description="UPF0113" evidence="1">
    <location>
        <begin position="2"/>
        <end position="39"/>
    </location>
</feature>
<dbReference type="GO" id="GO:0003723">
    <property type="term" value="F:RNA binding"/>
    <property type="evidence" value="ECO:0007669"/>
    <property type="project" value="InterPro"/>
</dbReference>
<dbReference type="PROSITE" id="PS50890">
    <property type="entry name" value="PUA"/>
    <property type="match status" value="1"/>
</dbReference>
<gene>
    <name evidence="2" type="ORF">L1049_007285</name>
</gene>
<evidence type="ECO:0000313" key="3">
    <source>
        <dbReference type="Proteomes" id="UP001415857"/>
    </source>
</evidence>
<reference evidence="2 3" key="1">
    <citation type="journal article" date="2024" name="Plant J.">
        <title>Genome sequences and population genomics reveal climatic adaptation and genomic divergence between two closely related sweetgum species.</title>
        <authorList>
            <person name="Xu W.Q."/>
            <person name="Ren C.Q."/>
            <person name="Zhang X.Y."/>
            <person name="Comes H.P."/>
            <person name="Liu X.H."/>
            <person name="Li Y.G."/>
            <person name="Kettle C.J."/>
            <person name="Jalonen R."/>
            <person name="Gaisberger H."/>
            <person name="Ma Y.Z."/>
            <person name="Qiu Y.X."/>
        </authorList>
    </citation>
    <scope>NUCLEOTIDE SEQUENCE [LARGE SCALE GENOMIC DNA]</scope>
    <source>
        <strain evidence="2">Hangzhou</strain>
    </source>
</reference>
<protein>
    <recommendedName>
        <fullName evidence="1">UPF0113 domain-containing protein</fullName>
    </recommendedName>
</protein>
<name>A0AAP0RIJ3_LIQFO</name>
<accession>A0AAP0RIJ3</accession>